<dbReference type="NCBIfam" id="TIGR00592">
    <property type="entry name" value="pol2"/>
    <property type="match status" value="1"/>
</dbReference>
<evidence type="ECO:0000256" key="12">
    <source>
        <dbReference type="ARBA" id="ARBA00022833"/>
    </source>
</evidence>
<comment type="caution">
    <text evidence="26">The sequence shown here is derived from an EMBL/GenBank/DDBJ whole genome shotgun (WGS) entry which is preliminary data.</text>
</comment>
<dbReference type="Pfam" id="PF14260">
    <property type="entry name" value="zf-C4pol"/>
    <property type="match status" value="1"/>
</dbReference>
<evidence type="ECO:0000259" key="25">
    <source>
        <dbReference type="Pfam" id="PF24055"/>
    </source>
</evidence>
<evidence type="ECO:0000256" key="21">
    <source>
        <dbReference type="SAM" id="MobiDB-lite"/>
    </source>
</evidence>
<feature type="region of interest" description="Disordered" evidence="21">
    <location>
        <begin position="1"/>
        <end position="31"/>
    </location>
</feature>
<dbReference type="GO" id="GO:0000166">
    <property type="term" value="F:nucleotide binding"/>
    <property type="evidence" value="ECO:0007669"/>
    <property type="project" value="InterPro"/>
</dbReference>
<dbReference type="GO" id="GO:0008270">
    <property type="term" value="F:zinc ion binding"/>
    <property type="evidence" value="ECO:0007669"/>
    <property type="project" value="UniProtKB-KW"/>
</dbReference>
<dbReference type="InterPro" id="IPR036397">
    <property type="entry name" value="RNaseH_sf"/>
</dbReference>
<organism evidence="26 27">
    <name type="scientific">Tieghemiomyces parasiticus</name>
    <dbReference type="NCBI Taxonomy" id="78921"/>
    <lineage>
        <taxon>Eukaryota</taxon>
        <taxon>Fungi</taxon>
        <taxon>Fungi incertae sedis</taxon>
        <taxon>Zoopagomycota</taxon>
        <taxon>Kickxellomycotina</taxon>
        <taxon>Dimargaritomycetes</taxon>
        <taxon>Dimargaritales</taxon>
        <taxon>Dimargaritaceae</taxon>
        <taxon>Tieghemiomyces</taxon>
    </lineage>
</organism>
<dbReference type="Pfam" id="PF00136">
    <property type="entry name" value="DNA_pol_B"/>
    <property type="match status" value="1"/>
</dbReference>
<evidence type="ECO:0000256" key="18">
    <source>
        <dbReference type="ARBA" id="ARBA00023242"/>
    </source>
</evidence>
<dbReference type="OrthoDB" id="2414538at2759"/>
<dbReference type="InterPro" id="IPR023211">
    <property type="entry name" value="DNA_pol_palm_dom_sf"/>
</dbReference>
<evidence type="ECO:0000313" key="27">
    <source>
        <dbReference type="Proteomes" id="UP001150569"/>
    </source>
</evidence>
<dbReference type="Gene3D" id="1.10.132.60">
    <property type="entry name" value="DNA polymerase family B, C-terminal domain"/>
    <property type="match status" value="1"/>
</dbReference>
<keyword evidence="18 20" id="KW-0539">Nucleus</keyword>
<dbReference type="FunFam" id="3.30.420.10:FF:000004">
    <property type="entry name" value="DNA polymerase"/>
    <property type="match status" value="1"/>
</dbReference>
<dbReference type="GO" id="GO:0006287">
    <property type="term" value="P:base-excision repair, gap-filling"/>
    <property type="evidence" value="ECO:0007669"/>
    <property type="project" value="TreeGrafter"/>
</dbReference>
<dbReference type="InterPro" id="IPR043502">
    <property type="entry name" value="DNA/RNA_pol_sf"/>
</dbReference>
<evidence type="ECO:0000256" key="2">
    <source>
        <dbReference type="ARBA" id="ARBA00004123"/>
    </source>
</evidence>
<dbReference type="Gene3D" id="3.90.1600.10">
    <property type="entry name" value="Palm domain of DNA polymerase"/>
    <property type="match status" value="1"/>
</dbReference>
<feature type="domain" description="C4-type zinc-finger of DNA polymerase delta" evidence="24">
    <location>
        <begin position="955"/>
        <end position="1027"/>
    </location>
</feature>
<comment type="cofactor">
    <cofactor evidence="1 20">
        <name>[4Fe-4S] cluster</name>
        <dbReference type="ChEBI" id="CHEBI:49883"/>
    </cofactor>
</comment>
<evidence type="ECO:0000256" key="8">
    <source>
        <dbReference type="ARBA" id="ARBA00022722"/>
    </source>
</evidence>
<accession>A0A9W7ZWM1</accession>
<dbReference type="PROSITE" id="PS00116">
    <property type="entry name" value="DNA_POLYMERASE_B"/>
    <property type="match status" value="1"/>
</dbReference>
<dbReference type="GO" id="GO:0006297">
    <property type="term" value="P:nucleotide-excision repair, DNA gap filling"/>
    <property type="evidence" value="ECO:0007669"/>
    <property type="project" value="TreeGrafter"/>
</dbReference>
<dbReference type="Pfam" id="PF24055">
    <property type="entry name" value="POL3_N"/>
    <property type="match status" value="1"/>
</dbReference>
<evidence type="ECO:0000256" key="10">
    <source>
        <dbReference type="ARBA" id="ARBA00022771"/>
    </source>
</evidence>
<dbReference type="EMBL" id="JANBPT010000513">
    <property type="protein sequence ID" value="KAJ1918175.1"/>
    <property type="molecule type" value="Genomic_DNA"/>
</dbReference>
<dbReference type="InterPro" id="IPR042087">
    <property type="entry name" value="DNA_pol_B_thumb"/>
</dbReference>
<reference evidence="26" key="1">
    <citation type="submission" date="2022-07" db="EMBL/GenBank/DDBJ databases">
        <title>Phylogenomic reconstructions and comparative analyses of Kickxellomycotina fungi.</title>
        <authorList>
            <person name="Reynolds N.K."/>
            <person name="Stajich J.E."/>
            <person name="Barry K."/>
            <person name="Grigoriev I.V."/>
            <person name="Crous P."/>
            <person name="Smith M.E."/>
        </authorList>
    </citation>
    <scope>NUCLEOTIDE SEQUENCE</scope>
    <source>
        <strain evidence="26">RSA 861</strain>
    </source>
</reference>
<feature type="domain" description="DNA polymerase delta/zeta catalytic subunit N-terminal" evidence="25">
    <location>
        <begin position="89"/>
        <end position="162"/>
    </location>
</feature>
<evidence type="ECO:0000256" key="15">
    <source>
        <dbReference type="ARBA" id="ARBA00023004"/>
    </source>
</evidence>
<comment type="subcellular location">
    <subcellularLocation>
        <location evidence="2 20">Nucleus</location>
    </subcellularLocation>
</comment>
<evidence type="ECO:0000256" key="4">
    <source>
        <dbReference type="ARBA" id="ARBA00022485"/>
    </source>
</evidence>
<keyword evidence="6 20" id="KW-0548">Nucleotidyltransferase</keyword>
<evidence type="ECO:0000259" key="22">
    <source>
        <dbReference type="Pfam" id="PF00136"/>
    </source>
</evidence>
<keyword evidence="11" id="KW-0378">Hydrolase</keyword>
<keyword evidence="15 20" id="KW-0408">Iron</keyword>
<keyword evidence="14 20" id="KW-0239">DNA-directed DNA polymerase</keyword>
<dbReference type="CDD" id="cd05777">
    <property type="entry name" value="DNA_polB_delta_exo"/>
    <property type="match status" value="1"/>
</dbReference>
<evidence type="ECO:0000259" key="23">
    <source>
        <dbReference type="Pfam" id="PF03104"/>
    </source>
</evidence>
<dbReference type="Proteomes" id="UP001150569">
    <property type="component" value="Unassembled WGS sequence"/>
</dbReference>
<dbReference type="Pfam" id="PF03104">
    <property type="entry name" value="DNA_pol_B_exo1"/>
    <property type="match status" value="1"/>
</dbReference>
<evidence type="ECO:0000256" key="3">
    <source>
        <dbReference type="ARBA" id="ARBA00005755"/>
    </source>
</evidence>
<dbReference type="InterPro" id="IPR017964">
    <property type="entry name" value="DNA-dir_DNA_pol_B_CS"/>
</dbReference>
<comment type="catalytic activity">
    <reaction evidence="19 20">
        <text>DNA(n) + a 2'-deoxyribonucleoside 5'-triphosphate = DNA(n+1) + diphosphate</text>
        <dbReference type="Rhea" id="RHEA:22508"/>
        <dbReference type="Rhea" id="RHEA-COMP:17339"/>
        <dbReference type="Rhea" id="RHEA-COMP:17340"/>
        <dbReference type="ChEBI" id="CHEBI:33019"/>
        <dbReference type="ChEBI" id="CHEBI:61560"/>
        <dbReference type="ChEBI" id="CHEBI:173112"/>
        <dbReference type="EC" id="2.7.7.7"/>
    </reaction>
</comment>
<dbReference type="AlphaFoldDB" id="A0A9W7ZWM1"/>
<dbReference type="CDD" id="cd05533">
    <property type="entry name" value="POLBc_delta"/>
    <property type="match status" value="1"/>
</dbReference>
<evidence type="ECO:0000256" key="9">
    <source>
        <dbReference type="ARBA" id="ARBA00022723"/>
    </source>
</evidence>
<dbReference type="SMART" id="SM00486">
    <property type="entry name" value="POLBc"/>
    <property type="match status" value="1"/>
</dbReference>
<keyword evidence="10 20" id="KW-0863">Zinc-finger</keyword>
<evidence type="ECO:0000256" key="16">
    <source>
        <dbReference type="ARBA" id="ARBA00023014"/>
    </source>
</evidence>
<keyword evidence="7 20" id="KW-0235">DNA replication</keyword>
<keyword evidence="17 20" id="KW-0238">DNA-binding</keyword>
<dbReference type="InterPro" id="IPR006133">
    <property type="entry name" value="DNA-dir_DNA_pol_B_exonuc"/>
</dbReference>
<dbReference type="Gene3D" id="3.30.420.10">
    <property type="entry name" value="Ribonuclease H-like superfamily/Ribonuclease H"/>
    <property type="match status" value="1"/>
</dbReference>
<dbReference type="GO" id="GO:0003887">
    <property type="term" value="F:DNA-directed DNA polymerase activity"/>
    <property type="evidence" value="ECO:0007669"/>
    <property type="project" value="UniProtKB-KW"/>
</dbReference>
<dbReference type="GO" id="GO:0045004">
    <property type="term" value="P:DNA replication proofreading"/>
    <property type="evidence" value="ECO:0007669"/>
    <property type="project" value="TreeGrafter"/>
</dbReference>
<sequence>MADADRKSSVTNPSASVADMDAQTTQEVASNPQLLWARAPLPDLDPTRDTVAFQQIEVDDDVDVPTDSPTIRLYGATMAGNSVLCHVHGFYPYFYASAPPGLTPKELPLVTEALNAIAGSNEVTNRKTVTKVELCQRESLWGYHGNTKAPFLKITVRLPRLLNLVKKAVEEGFTIPGRPSYAGSVFEADLKYLLRFMIDRGMQGASWVEMPAGTYRVRAPGRRVGRCQLEVDISYADLMCHPPDQTEWSHIAPLRVLSFDIECAGRKGVFPEAKIDPVIQIANVVKVQGEAKPFLRNIFTLKSCAAIVGAQVLSHDDEAEMLQAWSEFVARVDPDLVIGYNTTNFDFPYLFERAAHLRVDAFPYIGRLAEVPVTVTTSRMSSKAYGTRDNHVTSLFGRLQLDMLQVMQRDYKLRSYSLNSVCAEFLDEQKEDVHHSIITDLQNGTDETRRRLAIYCLKDALLPIRLMDKLMSFINYIEMARVTGVPFNYILSRGQQVKVVTQLYRHCVAEDLVIPTLPNRGGNGEEAFEGATVIEPKSGYYDIPIATLDFASLYPSIMMAHNLCYTTLLKPTTISSLQLVKDVDYIVTPNGDCFVRAIRRKGILPSILENLLGARKRAKADLKRETDPFRRAVLDGRQLALKISANSVYGFTGALNGRLPCLQISSSVTAYGREMIDRTKLEVEQKFTIANGYAHDAEVIYGDTDSVMVKFGPPDLKTAMSLGQEAAGFVTTKFVQPIKLEFEKVYFPYLLISKKRYAGLYWTNPDKYDKMDTKGIETVRRDNCRLVVVVMDTCLRKILIDRDVQGAIEYTKRIISDLLQNKVDMSQLVITKALSKTEYAGKQAHVELAERMRKRDAGSAPQLGDRVPYVIIQGARKAAAYEKSEDPMYVLEHNLPIDTRYYLDQQLSKPLERLFEPILGDKMSQLFTGEHTRTIQISTPTTGGLMKFAVKSFTCLACKAPLPRKNTSAVCAKCTHRAPGLYRKQLEMVNVAETRYARLWTQCQRCQGSLHQDVLCTSQDCPIFYMRKKAQKEVQDAVDTIDRFNYAW</sequence>
<dbReference type="InterPro" id="IPR006172">
    <property type="entry name" value="DNA-dir_DNA_pol_B"/>
</dbReference>
<dbReference type="GO" id="GO:0003677">
    <property type="term" value="F:DNA binding"/>
    <property type="evidence" value="ECO:0007669"/>
    <property type="project" value="UniProtKB-KW"/>
</dbReference>
<keyword evidence="9 20" id="KW-0479">Metal-binding</keyword>
<dbReference type="PANTHER" id="PTHR10322">
    <property type="entry name" value="DNA POLYMERASE CATALYTIC SUBUNIT"/>
    <property type="match status" value="1"/>
</dbReference>
<feature type="domain" description="DNA-directed DNA polymerase family B multifunctional" evidence="22">
    <location>
        <begin position="485"/>
        <end position="918"/>
    </location>
</feature>
<proteinExistence type="inferred from homology"/>
<dbReference type="SUPFAM" id="SSF53098">
    <property type="entry name" value="Ribonuclease H-like"/>
    <property type="match status" value="1"/>
</dbReference>
<feature type="domain" description="DNA-directed DNA polymerase family B exonuclease" evidence="23">
    <location>
        <begin position="184"/>
        <end position="421"/>
    </location>
</feature>
<dbReference type="FunFam" id="1.10.287.690:FF:000001">
    <property type="entry name" value="DNA polymerase"/>
    <property type="match status" value="1"/>
</dbReference>
<keyword evidence="16 20" id="KW-0411">Iron-sulfur</keyword>
<evidence type="ECO:0000256" key="13">
    <source>
        <dbReference type="ARBA" id="ARBA00022839"/>
    </source>
</evidence>
<evidence type="ECO:0000256" key="7">
    <source>
        <dbReference type="ARBA" id="ARBA00022705"/>
    </source>
</evidence>
<evidence type="ECO:0000256" key="19">
    <source>
        <dbReference type="ARBA" id="ARBA00049244"/>
    </source>
</evidence>
<name>A0A9W7ZWM1_9FUNG</name>
<dbReference type="Gene3D" id="3.30.342.10">
    <property type="entry name" value="DNA Polymerase, chain B, domain 1"/>
    <property type="match status" value="1"/>
</dbReference>
<protein>
    <recommendedName>
        <fullName evidence="20">DNA polymerase</fullName>
        <ecNumber evidence="20">2.7.7.7</ecNumber>
    </recommendedName>
</protein>
<evidence type="ECO:0000256" key="1">
    <source>
        <dbReference type="ARBA" id="ARBA00001966"/>
    </source>
</evidence>
<evidence type="ECO:0000256" key="6">
    <source>
        <dbReference type="ARBA" id="ARBA00022695"/>
    </source>
</evidence>
<keyword evidence="8" id="KW-0540">Nuclease</keyword>
<evidence type="ECO:0000256" key="17">
    <source>
        <dbReference type="ARBA" id="ARBA00023125"/>
    </source>
</evidence>
<dbReference type="PRINTS" id="PR00106">
    <property type="entry name" value="DNAPOLB"/>
</dbReference>
<evidence type="ECO:0000256" key="14">
    <source>
        <dbReference type="ARBA" id="ARBA00022932"/>
    </source>
</evidence>
<dbReference type="InterPro" id="IPR012337">
    <property type="entry name" value="RNaseH-like_sf"/>
</dbReference>
<feature type="compositionally biased region" description="Polar residues" evidence="21">
    <location>
        <begin position="22"/>
        <end position="31"/>
    </location>
</feature>
<gene>
    <name evidence="26" type="primary">POL3_2</name>
    <name evidence="26" type="ORF">IWQ60_007568</name>
</gene>
<keyword evidence="27" id="KW-1185">Reference proteome</keyword>
<dbReference type="GO" id="GO:0043625">
    <property type="term" value="C:delta DNA polymerase complex"/>
    <property type="evidence" value="ECO:0007669"/>
    <property type="project" value="UniProtKB-ARBA"/>
</dbReference>
<keyword evidence="13" id="KW-0269">Exonuclease</keyword>
<keyword evidence="4 20" id="KW-0004">4Fe-4S</keyword>
<dbReference type="SUPFAM" id="SSF56672">
    <property type="entry name" value="DNA/RNA polymerases"/>
    <property type="match status" value="1"/>
</dbReference>
<evidence type="ECO:0000256" key="11">
    <source>
        <dbReference type="ARBA" id="ARBA00022801"/>
    </source>
</evidence>
<evidence type="ECO:0000259" key="24">
    <source>
        <dbReference type="Pfam" id="PF14260"/>
    </source>
</evidence>
<keyword evidence="12 20" id="KW-0862">Zinc</keyword>
<dbReference type="InterPro" id="IPR025687">
    <property type="entry name" value="Znf-C4pol"/>
</dbReference>
<dbReference type="GO" id="GO:0051539">
    <property type="term" value="F:4 iron, 4 sulfur cluster binding"/>
    <property type="evidence" value="ECO:0007669"/>
    <property type="project" value="UniProtKB-KW"/>
</dbReference>
<dbReference type="Gene3D" id="1.10.287.690">
    <property type="entry name" value="Helix hairpin bin"/>
    <property type="match status" value="1"/>
</dbReference>
<dbReference type="InterPro" id="IPR056435">
    <property type="entry name" value="DPOD/Z_N"/>
</dbReference>
<evidence type="ECO:0000256" key="20">
    <source>
        <dbReference type="RuleBase" id="RU000442"/>
    </source>
</evidence>
<comment type="similarity">
    <text evidence="3 20">Belongs to the DNA polymerase type-B family.</text>
</comment>
<dbReference type="EC" id="2.7.7.7" evidence="20"/>
<keyword evidence="5 20" id="KW-0808">Transferase</keyword>
<evidence type="ECO:0000256" key="5">
    <source>
        <dbReference type="ARBA" id="ARBA00022679"/>
    </source>
</evidence>
<dbReference type="PANTHER" id="PTHR10322:SF23">
    <property type="entry name" value="DNA POLYMERASE DELTA CATALYTIC SUBUNIT"/>
    <property type="match status" value="1"/>
</dbReference>
<dbReference type="GO" id="GO:0008296">
    <property type="term" value="F:3'-5'-DNA exonuclease activity"/>
    <property type="evidence" value="ECO:0007669"/>
    <property type="project" value="TreeGrafter"/>
</dbReference>
<dbReference type="FunFam" id="1.10.132.60:FF:000001">
    <property type="entry name" value="DNA polymerase"/>
    <property type="match status" value="1"/>
</dbReference>
<dbReference type="InterPro" id="IPR050240">
    <property type="entry name" value="DNA_pol_type-B"/>
</dbReference>
<dbReference type="InterPro" id="IPR006134">
    <property type="entry name" value="DNA-dir_DNA_pol_B_multi_dom"/>
</dbReference>
<evidence type="ECO:0000313" key="26">
    <source>
        <dbReference type="EMBL" id="KAJ1918175.1"/>
    </source>
</evidence>